<comment type="caution">
    <text evidence="8">The sequence shown here is derived from an EMBL/GenBank/DDBJ whole genome shotgun (WGS) entry which is preliminary data.</text>
</comment>
<evidence type="ECO:0000313" key="8">
    <source>
        <dbReference type="EMBL" id="MBL3678152.1"/>
    </source>
</evidence>
<name>A0ABS1SDK6_9MICO</name>
<keyword evidence="3" id="KW-0560">Oxidoreductase</keyword>
<dbReference type="InterPro" id="IPR013766">
    <property type="entry name" value="Thioredoxin_domain"/>
</dbReference>
<keyword evidence="5" id="KW-0676">Redox-active center</keyword>
<dbReference type="PANTHER" id="PTHR13887:SF14">
    <property type="entry name" value="DISULFIDE BOND FORMATION PROTEIN D"/>
    <property type="match status" value="1"/>
</dbReference>
<feature type="domain" description="Thioredoxin" evidence="7">
    <location>
        <begin position="39"/>
        <end position="243"/>
    </location>
</feature>
<keyword evidence="4" id="KW-1015">Disulfide bond</keyword>
<reference evidence="8 9" key="1">
    <citation type="submission" date="2018-09" db="EMBL/GenBank/DDBJ databases">
        <title>Comparative genomics of Leucobacter spp.</title>
        <authorList>
            <person name="Reis A.C."/>
            <person name="Kolvenbach B.A."/>
            <person name="Corvini P.F.X."/>
            <person name="Nunes O.C."/>
        </authorList>
    </citation>
    <scope>NUCLEOTIDE SEQUENCE [LARGE SCALE GENOMIC DNA]</scope>
    <source>
        <strain evidence="8 9">TAN 31504</strain>
    </source>
</reference>
<feature type="compositionally biased region" description="Low complexity" evidence="6">
    <location>
        <begin position="44"/>
        <end position="57"/>
    </location>
</feature>
<keyword evidence="9" id="KW-1185">Reference proteome</keyword>
<evidence type="ECO:0000313" key="9">
    <source>
        <dbReference type="Proteomes" id="UP001645859"/>
    </source>
</evidence>
<dbReference type="InterPro" id="IPR012336">
    <property type="entry name" value="Thioredoxin-like_fold"/>
</dbReference>
<dbReference type="EMBL" id="QYAC01000001">
    <property type="protein sequence ID" value="MBL3678152.1"/>
    <property type="molecule type" value="Genomic_DNA"/>
</dbReference>
<evidence type="ECO:0000256" key="3">
    <source>
        <dbReference type="ARBA" id="ARBA00023002"/>
    </source>
</evidence>
<dbReference type="PROSITE" id="PS51352">
    <property type="entry name" value="THIOREDOXIN_2"/>
    <property type="match status" value="1"/>
</dbReference>
<dbReference type="InterPro" id="IPR036249">
    <property type="entry name" value="Thioredoxin-like_sf"/>
</dbReference>
<proteinExistence type="inferred from homology"/>
<dbReference type="Proteomes" id="UP001645859">
    <property type="component" value="Unassembled WGS sequence"/>
</dbReference>
<dbReference type="PANTHER" id="PTHR13887">
    <property type="entry name" value="GLUTATHIONE S-TRANSFERASE KAPPA"/>
    <property type="match status" value="1"/>
</dbReference>
<dbReference type="SUPFAM" id="SSF52833">
    <property type="entry name" value="Thioredoxin-like"/>
    <property type="match status" value="1"/>
</dbReference>
<sequence length="246" mass="25763">MPRHELERKLRRSRTLNVVLAAVAALGLVFGGVQLFQGNSAGAPAADAGGTTAEAGTETGGGAPNVERRVEGDPMAIGDLDAPVVLSEWVDFRCPFCAVFSRDTLPTVVQEYVDSGKVRIEFHDVAFFGEESTRAAAAARAAGEQGRYAEFVSAVYAAAPESGHPELPKDELVAFAKTAGVADLERFAQDMDKPEHAQAVADSTAQAQQLGVTGVPFFVVDGQAMSGAQPIESFRALLDDAVAAAQ</sequence>
<evidence type="ECO:0000256" key="2">
    <source>
        <dbReference type="ARBA" id="ARBA00022729"/>
    </source>
</evidence>
<dbReference type="Pfam" id="PF13462">
    <property type="entry name" value="Thioredoxin_4"/>
    <property type="match status" value="1"/>
</dbReference>
<feature type="region of interest" description="Disordered" evidence="6">
    <location>
        <begin position="44"/>
        <end position="69"/>
    </location>
</feature>
<accession>A0ABS1SDK6</accession>
<evidence type="ECO:0000259" key="7">
    <source>
        <dbReference type="PROSITE" id="PS51352"/>
    </source>
</evidence>
<evidence type="ECO:0000256" key="4">
    <source>
        <dbReference type="ARBA" id="ARBA00023157"/>
    </source>
</evidence>
<protein>
    <submittedName>
        <fullName evidence="8">Disulfide bond formation protein</fullName>
    </submittedName>
</protein>
<dbReference type="Gene3D" id="3.40.30.10">
    <property type="entry name" value="Glutaredoxin"/>
    <property type="match status" value="1"/>
</dbReference>
<comment type="similarity">
    <text evidence="1">Belongs to the thioredoxin family. DsbA subfamily.</text>
</comment>
<organism evidence="8 9">
    <name type="scientific">Leucobacter chromiireducens subsp. solipictus</name>
    <dbReference type="NCBI Taxonomy" id="398235"/>
    <lineage>
        <taxon>Bacteria</taxon>
        <taxon>Bacillati</taxon>
        <taxon>Actinomycetota</taxon>
        <taxon>Actinomycetes</taxon>
        <taxon>Micrococcales</taxon>
        <taxon>Microbacteriaceae</taxon>
        <taxon>Leucobacter</taxon>
    </lineage>
</organism>
<keyword evidence="2" id="KW-0732">Signal</keyword>
<gene>
    <name evidence="8" type="ORF">D3230_02370</name>
</gene>
<evidence type="ECO:0000256" key="1">
    <source>
        <dbReference type="ARBA" id="ARBA00005791"/>
    </source>
</evidence>
<evidence type="ECO:0000256" key="5">
    <source>
        <dbReference type="ARBA" id="ARBA00023284"/>
    </source>
</evidence>
<evidence type="ECO:0000256" key="6">
    <source>
        <dbReference type="SAM" id="MobiDB-lite"/>
    </source>
</evidence>